<dbReference type="InterPro" id="IPR001841">
    <property type="entry name" value="Znf_RING"/>
</dbReference>
<keyword evidence="1" id="KW-0479">Metal-binding</keyword>
<dbReference type="Gene3D" id="2.60.120.920">
    <property type="match status" value="1"/>
</dbReference>
<feature type="compositionally biased region" description="Basic residues" evidence="5">
    <location>
        <begin position="50"/>
        <end position="62"/>
    </location>
</feature>
<dbReference type="AlphaFoldDB" id="A0A8C4Q4F3"/>
<dbReference type="Pfam" id="PF13920">
    <property type="entry name" value="zf-C3HC4_3"/>
    <property type="match status" value="1"/>
</dbReference>
<evidence type="ECO:0000256" key="2">
    <source>
        <dbReference type="ARBA" id="ARBA00022771"/>
    </source>
</evidence>
<protein>
    <submittedName>
        <fullName evidence="8">Ring finger and SPRY domain containing 1</fullName>
    </submittedName>
</protein>
<feature type="compositionally biased region" description="Basic and acidic residues" evidence="5">
    <location>
        <begin position="18"/>
        <end position="43"/>
    </location>
</feature>
<dbReference type="PANTHER" id="PTHR13363:SF6">
    <property type="entry name" value="RING FINGER AND SPRY DOMAIN-CONTAINING PROTEIN 1"/>
    <property type="match status" value="1"/>
</dbReference>
<feature type="transmembrane region" description="Helical" evidence="6">
    <location>
        <begin position="331"/>
        <end position="353"/>
    </location>
</feature>
<sequence length="486" mass="54505">MGNSCLCREASAARRRSRDGGLEPRTSSDLEAPEGLRARRRELPSGVPPRRGRGPREPRRKKATVDSLVLDTLAVIRTLVDNDQEPPYSMLALHELAEKELGWLEVVQSLIRVIPLEDPLGPAVITLLLDECPLPTKVRKFIQLLILIATCLCYAVLDLSFLGPASVSLLTPGTLDYLLESLSIQSHPAVMLFSLIALEKFAQTSENKLTISRSRICDQLKLLESWASHGDFLKRQVGFCAQWCLDNLFLKPGRQLTYEKVDLSVVNAMLNSNDVSEYLKISPVGLEASEGISKARISVFVSYLCLWDWYLRIYYVSVIKTTCTSENSNNLYFIFICILCLFYFYLSLALSLIPGPSSGFFAAASFMSFQQCEFNFGAKPFRFPPQLKFNTFNDHASLANEEKIILPRQQRLALLRKMSIPEHSCSLCCDSPSDTELHPCGHRDICMNCAHLLDICPLCRQEICGRVHISETMGCPSPKQGQKKTL</sequence>
<dbReference type="GeneTree" id="ENSGT00940000157894"/>
<keyword evidence="6" id="KW-0472">Membrane</keyword>
<proteinExistence type="predicted"/>
<dbReference type="PANTHER" id="PTHR13363">
    <property type="entry name" value="RING FINGER AND SRY DOMAIN-CONTAINING"/>
    <property type="match status" value="1"/>
</dbReference>
<dbReference type="Ensembl" id="ENSEBUT00000010385.1">
    <property type="protein sequence ID" value="ENSEBUP00000009854.1"/>
    <property type="gene ID" value="ENSEBUG00000006321.1"/>
</dbReference>
<keyword evidence="3" id="KW-0862">Zinc</keyword>
<dbReference type="InterPro" id="IPR013083">
    <property type="entry name" value="Znf_RING/FYVE/PHD"/>
</dbReference>
<dbReference type="Gene3D" id="3.30.40.10">
    <property type="entry name" value="Zinc/RING finger domain, C3HC4 (zinc finger)"/>
    <property type="match status" value="1"/>
</dbReference>
<reference evidence="8" key="1">
    <citation type="submission" date="2025-08" db="UniProtKB">
        <authorList>
            <consortium name="Ensembl"/>
        </authorList>
    </citation>
    <scope>IDENTIFICATION</scope>
</reference>
<dbReference type="PROSITE" id="PS50089">
    <property type="entry name" value="ZF_RING_2"/>
    <property type="match status" value="1"/>
</dbReference>
<keyword evidence="6" id="KW-0812">Transmembrane</keyword>
<feature type="domain" description="RING-type" evidence="7">
    <location>
        <begin position="425"/>
        <end position="460"/>
    </location>
</feature>
<accession>A0A8C4Q4F3</accession>
<evidence type="ECO:0000259" key="7">
    <source>
        <dbReference type="PROSITE" id="PS50089"/>
    </source>
</evidence>
<dbReference type="CDD" id="cd16566">
    <property type="entry name" value="RING-HC_RSPRY1"/>
    <property type="match status" value="1"/>
</dbReference>
<dbReference type="Proteomes" id="UP000694388">
    <property type="component" value="Unplaced"/>
</dbReference>
<keyword evidence="6" id="KW-1133">Transmembrane helix</keyword>
<name>A0A8C4Q4F3_EPTBU</name>
<feature type="transmembrane region" description="Helical" evidence="6">
    <location>
        <begin position="144"/>
        <end position="165"/>
    </location>
</feature>
<evidence type="ECO:0000313" key="8">
    <source>
        <dbReference type="Ensembl" id="ENSEBUP00000009854.1"/>
    </source>
</evidence>
<evidence type="ECO:0000313" key="9">
    <source>
        <dbReference type="Proteomes" id="UP000694388"/>
    </source>
</evidence>
<feature type="region of interest" description="Disordered" evidence="5">
    <location>
        <begin position="1"/>
        <end position="63"/>
    </location>
</feature>
<dbReference type="OMA" id="XARCDAS"/>
<keyword evidence="2 4" id="KW-0863">Zinc-finger</keyword>
<evidence type="ECO:0000256" key="1">
    <source>
        <dbReference type="ARBA" id="ARBA00022723"/>
    </source>
</evidence>
<dbReference type="InterPro" id="IPR045129">
    <property type="entry name" value="RNF123/RKP/RSPRY1"/>
</dbReference>
<evidence type="ECO:0000256" key="4">
    <source>
        <dbReference type="PROSITE-ProRule" id="PRU00175"/>
    </source>
</evidence>
<dbReference type="GO" id="GO:0008270">
    <property type="term" value="F:zinc ion binding"/>
    <property type="evidence" value="ECO:0007669"/>
    <property type="project" value="UniProtKB-KW"/>
</dbReference>
<feature type="transmembrane region" description="Helical" evidence="6">
    <location>
        <begin position="297"/>
        <end position="319"/>
    </location>
</feature>
<evidence type="ECO:0000256" key="5">
    <source>
        <dbReference type="SAM" id="MobiDB-lite"/>
    </source>
</evidence>
<organism evidence="8 9">
    <name type="scientific">Eptatretus burgeri</name>
    <name type="common">Inshore hagfish</name>
    <dbReference type="NCBI Taxonomy" id="7764"/>
    <lineage>
        <taxon>Eukaryota</taxon>
        <taxon>Metazoa</taxon>
        <taxon>Chordata</taxon>
        <taxon>Craniata</taxon>
        <taxon>Vertebrata</taxon>
        <taxon>Cyclostomata</taxon>
        <taxon>Myxini</taxon>
        <taxon>Myxiniformes</taxon>
        <taxon>Myxinidae</taxon>
        <taxon>Eptatretinae</taxon>
        <taxon>Eptatretus</taxon>
    </lineage>
</organism>
<keyword evidence="9" id="KW-1185">Reference proteome</keyword>
<evidence type="ECO:0000256" key="3">
    <source>
        <dbReference type="ARBA" id="ARBA00022833"/>
    </source>
</evidence>
<evidence type="ECO:0000256" key="6">
    <source>
        <dbReference type="SAM" id="Phobius"/>
    </source>
</evidence>
<dbReference type="InterPro" id="IPR043136">
    <property type="entry name" value="B30.2/SPRY_sf"/>
</dbReference>
<dbReference type="GO" id="GO:0051603">
    <property type="term" value="P:proteolysis involved in protein catabolic process"/>
    <property type="evidence" value="ECO:0007669"/>
    <property type="project" value="TreeGrafter"/>
</dbReference>
<dbReference type="GO" id="GO:0004842">
    <property type="term" value="F:ubiquitin-protein transferase activity"/>
    <property type="evidence" value="ECO:0007669"/>
    <property type="project" value="InterPro"/>
</dbReference>
<reference evidence="8" key="2">
    <citation type="submission" date="2025-09" db="UniProtKB">
        <authorList>
            <consortium name="Ensembl"/>
        </authorList>
    </citation>
    <scope>IDENTIFICATION</scope>
</reference>
<dbReference type="GO" id="GO:0005737">
    <property type="term" value="C:cytoplasm"/>
    <property type="evidence" value="ECO:0007669"/>
    <property type="project" value="TreeGrafter"/>
</dbReference>